<evidence type="ECO:0000313" key="2">
    <source>
        <dbReference type="Proteomes" id="UP001234202"/>
    </source>
</evidence>
<reference evidence="1" key="1">
    <citation type="submission" date="2023-04" db="EMBL/GenBank/DDBJ databases">
        <title>Draft Genome sequencing of Naganishia species isolated from polar environments using Oxford Nanopore Technology.</title>
        <authorList>
            <person name="Leo P."/>
            <person name="Venkateswaran K."/>
        </authorList>
    </citation>
    <scope>NUCLEOTIDE SEQUENCE</scope>
    <source>
        <strain evidence="1">DBVPG 5303</strain>
    </source>
</reference>
<keyword evidence="2" id="KW-1185">Reference proteome</keyword>
<proteinExistence type="predicted"/>
<dbReference type="Proteomes" id="UP001234202">
    <property type="component" value="Unassembled WGS sequence"/>
</dbReference>
<evidence type="ECO:0000313" key="1">
    <source>
        <dbReference type="EMBL" id="KAJ9126679.1"/>
    </source>
</evidence>
<protein>
    <submittedName>
        <fullName evidence="1">Uncharacterized protein</fullName>
    </submittedName>
</protein>
<dbReference type="EMBL" id="JASBWV010000004">
    <property type="protein sequence ID" value="KAJ9126679.1"/>
    <property type="molecule type" value="Genomic_DNA"/>
</dbReference>
<comment type="caution">
    <text evidence="1">The sequence shown here is derived from an EMBL/GenBank/DDBJ whole genome shotgun (WGS) entry which is preliminary data.</text>
</comment>
<organism evidence="1 2">
    <name type="scientific">Naganishia onofrii</name>
    <dbReference type="NCBI Taxonomy" id="1851511"/>
    <lineage>
        <taxon>Eukaryota</taxon>
        <taxon>Fungi</taxon>
        <taxon>Dikarya</taxon>
        <taxon>Basidiomycota</taxon>
        <taxon>Agaricomycotina</taxon>
        <taxon>Tremellomycetes</taxon>
        <taxon>Filobasidiales</taxon>
        <taxon>Filobasidiaceae</taxon>
        <taxon>Naganishia</taxon>
    </lineage>
</organism>
<sequence>MFRTTPITFFFVPDISLEQYRRLWRNQLDEAKRHSRVFQRIRTVEGVANYLEELDAFDLLTHANDVRGSVWDEIHPDADLRHEAGLAKRAFLALDIEVATLASIADNLVKFETLGAVLDTDSQGFLDEWQRDLRREGAFLSAKGRKVVQDLTMAIQNTADEYLANIRNDDSKLRLHADEFQGVPGDYLVSRTPEPMTGDIVLRHRREDTAPVLQFCEIQATREKVYYRFVQSQANPINGPVLHRLLESRRRKARLLGFDNYAEYQLENTIMKSTENVASFLERVHEDVKPRSERETAEITELLEKNYRIDAQVWDMQYGGQLLKRHCLGNFDFKDTRCYFQRSRILLALLKIAEQIFSLRFEAISGIQFWHSSVSACKVYDVIKGQDVLVGRIFFDLCPREGKLDGASAFTVRSPVPGVQLGEAILIANVSNRPAACMTYRQIQNLLHELGHCIHTLVAPHRHVRFAGMGRCPVDFVEVPAQLVELLLTEFKLLGVLVDEEGEEIPKMLLDQLLAADGIGNALDELNELVLARYALDIHVGDIENNEFLATRMSAVTRGYIHSPLSVENLSYCAFPHLAFETYASRYYSYLFSSVICLDVLQEFLNNGGVLDLGVATRYRKLVLQKVGSSSAERAVARFLGI</sequence>
<gene>
    <name evidence="1" type="ORF">QFC24_001709</name>
</gene>
<name>A0ACC2XT85_9TREE</name>
<accession>A0ACC2XT85</accession>